<evidence type="ECO:0000313" key="1">
    <source>
        <dbReference type="EMBL" id="AIC14920.1"/>
    </source>
</evidence>
<keyword evidence="2" id="KW-1185">Reference proteome</keyword>
<dbReference type="STRING" id="926571.NVIE_007110"/>
<dbReference type="HOGENOM" id="CLU_1369471_0_0_2"/>
<sequence>MKPRNIKTYLTHFPVKSYLEADILSKESTWRIMDYIRQAGAQGITAEDIIEKEKIPASVVYSTLKELYRLEFVFLYPREKKAKGERSKRFVCERSTWGKYGIDEEFDTLLKVSGLLESITEEMRVPVMKAFRHMYEEFGARKELQKFLPTKQTNICPNCQRSHEAMEFFYATLLRSIDLMITESDEFKKFLVEMKYASDD</sequence>
<dbReference type="SUPFAM" id="SSF46785">
    <property type="entry name" value="Winged helix' DNA-binding domain"/>
    <property type="match status" value="1"/>
</dbReference>
<dbReference type="AlphaFoldDB" id="A0A060HI22"/>
<dbReference type="KEGG" id="nvn:NVIE_007110"/>
<protein>
    <submittedName>
        <fullName evidence="1">Uncharacterized protein</fullName>
    </submittedName>
</protein>
<organism evidence="1 2">
    <name type="scientific">Nitrososphaera viennensis EN76</name>
    <dbReference type="NCBI Taxonomy" id="926571"/>
    <lineage>
        <taxon>Archaea</taxon>
        <taxon>Nitrososphaerota</taxon>
        <taxon>Nitrososphaeria</taxon>
        <taxon>Nitrososphaerales</taxon>
        <taxon>Nitrososphaeraceae</taxon>
        <taxon>Nitrososphaera</taxon>
    </lineage>
</organism>
<dbReference type="EMBL" id="CP007536">
    <property type="protein sequence ID" value="AIC14920.1"/>
    <property type="molecule type" value="Genomic_DNA"/>
</dbReference>
<reference evidence="1 2" key="1">
    <citation type="journal article" date="2014" name="Int. J. Syst. Evol. Microbiol.">
        <title>Nitrososphaera viennensis gen. nov., sp. nov., an aerobic and mesophilic, ammonia-oxidizing archaeon from soil and a member of the archaeal phylum Thaumarchaeota.</title>
        <authorList>
            <person name="Stieglmeier M."/>
            <person name="Klingl A."/>
            <person name="Alves R.J."/>
            <person name="Rittmann S.K."/>
            <person name="Melcher M."/>
            <person name="Leisch N."/>
            <person name="Schleper C."/>
        </authorList>
    </citation>
    <scope>NUCLEOTIDE SEQUENCE [LARGE SCALE GENOMIC DNA]</scope>
    <source>
        <strain evidence="1">EN76</strain>
    </source>
</reference>
<dbReference type="InterPro" id="IPR036390">
    <property type="entry name" value="WH_DNA-bd_sf"/>
</dbReference>
<dbReference type="RefSeq" id="WP_075054036.1">
    <property type="nucleotide sequence ID" value="NZ_CP007536.1"/>
</dbReference>
<name>A0A060HI22_9ARCH</name>
<proteinExistence type="predicted"/>
<dbReference type="GeneID" id="74945975"/>
<gene>
    <name evidence="1" type="ORF">NVIE_007110</name>
</gene>
<dbReference type="Proteomes" id="UP000027093">
    <property type="component" value="Chromosome"/>
</dbReference>
<accession>A0A060HI22</accession>
<dbReference type="OrthoDB" id="7765at2157"/>
<evidence type="ECO:0000313" key="2">
    <source>
        <dbReference type="Proteomes" id="UP000027093"/>
    </source>
</evidence>